<dbReference type="AlphaFoldDB" id="A0AAD2FRL6"/>
<dbReference type="PANTHER" id="PTHR32195:SF26">
    <property type="entry name" value="TRYPTOPHAN OR TYROSINE TRANSPORTER PROTEIN"/>
    <property type="match status" value="1"/>
</dbReference>
<evidence type="ECO:0000256" key="1">
    <source>
        <dbReference type="ARBA" id="ARBA00004429"/>
    </source>
</evidence>
<evidence type="ECO:0000256" key="8">
    <source>
        <dbReference type="SAM" id="Phobius"/>
    </source>
</evidence>
<evidence type="ECO:0000256" key="3">
    <source>
        <dbReference type="ARBA" id="ARBA00022475"/>
    </source>
</evidence>
<feature type="transmembrane region" description="Helical" evidence="8">
    <location>
        <begin position="384"/>
        <end position="406"/>
    </location>
</feature>
<keyword evidence="2" id="KW-0813">Transport</keyword>
<dbReference type="Pfam" id="PF03222">
    <property type="entry name" value="Trp_Tyr_perm"/>
    <property type="match status" value="1"/>
</dbReference>
<dbReference type="GO" id="GO:0005886">
    <property type="term" value="C:plasma membrane"/>
    <property type="evidence" value="ECO:0007669"/>
    <property type="project" value="UniProtKB-SubCell"/>
</dbReference>
<evidence type="ECO:0000256" key="4">
    <source>
        <dbReference type="ARBA" id="ARBA00022519"/>
    </source>
</evidence>
<comment type="caution">
    <text evidence="9">The sequence shown here is derived from an EMBL/GenBank/DDBJ whole genome shotgun (WGS) entry which is preliminary data.</text>
</comment>
<keyword evidence="3" id="KW-1003">Cell membrane</keyword>
<reference evidence="9" key="1">
    <citation type="submission" date="2023-08" db="EMBL/GenBank/DDBJ databases">
        <authorList>
            <person name="Audoor S."/>
            <person name="Bilcke G."/>
        </authorList>
    </citation>
    <scope>NUCLEOTIDE SEQUENCE</scope>
</reference>
<dbReference type="Proteomes" id="UP001295423">
    <property type="component" value="Unassembled WGS sequence"/>
</dbReference>
<feature type="transmembrane region" description="Helical" evidence="8">
    <location>
        <begin position="358"/>
        <end position="378"/>
    </location>
</feature>
<feature type="transmembrane region" description="Helical" evidence="8">
    <location>
        <begin position="313"/>
        <end position="334"/>
    </location>
</feature>
<organism evidence="9 10">
    <name type="scientific">Cylindrotheca closterium</name>
    <dbReference type="NCBI Taxonomy" id="2856"/>
    <lineage>
        <taxon>Eukaryota</taxon>
        <taxon>Sar</taxon>
        <taxon>Stramenopiles</taxon>
        <taxon>Ochrophyta</taxon>
        <taxon>Bacillariophyta</taxon>
        <taxon>Bacillariophyceae</taxon>
        <taxon>Bacillariophycidae</taxon>
        <taxon>Bacillariales</taxon>
        <taxon>Bacillariaceae</taxon>
        <taxon>Cylindrotheca</taxon>
    </lineage>
</organism>
<proteinExistence type="predicted"/>
<evidence type="ECO:0000256" key="6">
    <source>
        <dbReference type="ARBA" id="ARBA00022989"/>
    </source>
</evidence>
<evidence type="ECO:0000256" key="5">
    <source>
        <dbReference type="ARBA" id="ARBA00022692"/>
    </source>
</evidence>
<dbReference type="GO" id="GO:0003333">
    <property type="term" value="P:amino acid transmembrane transport"/>
    <property type="evidence" value="ECO:0007669"/>
    <property type="project" value="InterPro"/>
</dbReference>
<feature type="transmembrane region" description="Helical" evidence="8">
    <location>
        <begin position="242"/>
        <end position="259"/>
    </location>
</feature>
<comment type="subcellular location">
    <subcellularLocation>
        <location evidence="1">Cell inner membrane</location>
        <topology evidence="1">Multi-pass membrane protein</topology>
    </subcellularLocation>
</comment>
<feature type="transmembrane region" description="Helical" evidence="8">
    <location>
        <begin position="202"/>
        <end position="222"/>
    </location>
</feature>
<dbReference type="EMBL" id="CAKOGP040001770">
    <property type="protein sequence ID" value="CAJ1950748.1"/>
    <property type="molecule type" value="Genomic_DNA"/>
</dbReference>
<feature type="transmembrane region" description="Helical" evidence="8">
    <location>
        <begin position="54"/>
        <end position="75"/>
    </location>
</feature>
<evidence type="ECO:0000313" key="10">
    <source>
        <dbReference type="Proteomes" id="UP001295423"/>
    </source>
</evidence>
<dbReference type="InterPro" id="IPR018227">
    <property type="entry name" value="Amino_acid_transport_2"/>
</dbReference>
<sequence length="449" mass="46850">MDGPIPPLMMKSVRGDDAKTRRNNNLVAVSLLDGWKETEKEHGLINAAQLPASLIPVLSSSFLITGNTVGAGMLVLPELAEGPGMGISTTIFLVSFLINLVSGLIIAEVAINQHANSGNDVPSSFKDFAQVNLNSRLAATVISLISIFVNGLVMAFNTVKIGAMGADAFQGALSSDTVSLIWVAGSAALIGTQSFSSLSRVASLLATGLFVSFAGILLPGLAHVTHDPFTLLFTPGISSNSIASAGELAPVILMSLVYQNIVPTVTKLNDYDRTKNTMPIILGSIIPLLMYLAWTFAVLGGGINSSAGLEGPVISIFFLTTLAGSSIGCIMSLAEEVKSFLQPPGNNANDASTDNDKFSFLSVAVSVCIAWIGAMYFENNLNDALRIAGAFGSPLLYGVLPVVMAFKSEQRAQQELPVAALTTLGLASTGIMGNQILQSAGDAIDMLTH</sequence>
<feature type="transmembrane region" description="Helical" evidence="8">
    <location>
        <begin position="280"/>
        <end position="301"/>
    </location>
</feature>
<gene>
    <name evidence="9" type="ORF">CYCCA115_LOCUS12737</name>
</gene>
<evidence type="ECO:0000256" key="2">
    <source>
        <dbReference type="ARBA" id="ARBA00022448"/>
    </source>
</evidence>
<evidence type="ECO:0000313" key="9">
    <source>
        <dbReference type="EMBL" id="CAJ1950748.1"/>
    </source>
</evidence>
<feature type="transmembrane region" description="Helical" evidence="8">
    <location>
        <begin position="168"/>
        <end position="190"/>
    </location>
</feature>
<keyword evidence="6 8" id="KW-1133">Transmembrane helix</keyword>
<keyword evidence="4" id="KW-0997">Cell inner membrane</keyword>
<dbReference type="PANTHER" id="PTHR32195">
    <property type="entry name" value="OS07G0662800 PROTEIN"/>
    <property type="match status" value="1"/>
</dbReference>
<keyword evidence="5 8" id="KW-0812">Transmembrane</keyword>
<keyword evidence="7 8" id="KW-0472">Membrane</keyword>
<accession>A0AAD2FRL6</accession>
<name>A0AAD2FRL6_9STRA</name>
<protein>
    <submittedName>
        <fullName evidence="9">Uncharacterized protein</fullName>
    </submittedName>
</protein>
<evidence type="ECO:0000256" key="7">
    <source>
        <dbReference type="ARBA" id="ARBA00023136"/>
    </source>
</evidence>
<keyword evidence="10" id="KW-1185">Reference proteome</keyword>
<feature type="transmembrane region" description="Helical" evidence="8">
    <location>
        <begin position="137"/>
        <end position="156"/>
    </location>
</feature>
<feature type="transmembrane region" description="Helical" evidence="8">
    <location>
        <begin position="87"/>
        <end position="107"/>
    </location>
</feature>